<dbReference type="EMBL" id="VUMR01000006">
    <property type="protein sequence ID" value="MSS55769.1"/>
    <property type="molecule type" value="Genomic_DNA"/>
</dbReference>
<comment type="caution">
    <text evidence="1">The sequence shown here is derived from an EMBL/GenBank/DDBJ whole genome shotgun (WGS) entry which is preliminary data.</text>
</comment>
<keyword evidence="2" id="KW-1185">Reference proteome</keyword>
<accession>A0A6N7VF59</accession>
<dbReference type="AlphaFoldDB" id="A0A6N7VF59"/>
<reference evidence="1 2" key="1">
    <citation type="submission" date="2019-08" db="EMBL/GenBank/DDBJ databases">
        <title>In-depth cultivation of the pig gut microbiome towards novel bacterial diversity and tailored functional studies.</title>
        <authorList>
            <person name="Wylensek D."/>
            <person name="Hitch T.C.A."/>
            <person name="Clavel T."/>
        </authorList>
    </citation>
    <scope>NUCLEOTIDE SEQUENCE [LARGE SCALE GENOMIC DNA]</scope>
    <source>
        <strain evidence="1 2">LKV-472-APC-3</strain>
    </source>
</reference>
<protein>
    <submittedName>
        <fullName evidence="1">MATE family efflux transporter</fullName>
    </submittedName>
</protein>
<evidence type="ECO:0000313" key="1">
    <source>
        <dbReference type="EMBL" id="MSS55769.1"/>
    </source>
</evidence>
<sequence length="51" mass="5701">MENTDLLKESIWKSILIFSLPLLVGNLFQQLYNTVDSYVVGNFVSSHALAA</sequence>
<proteinExistence type="predicted"/>
<feature type="non-terminal residue" evidence="1">
    <location>
        <position position="51"/>
    </location>
</feature>
<dbReference type="Proteomes" id="UP000434241">
    <property type="component" value="Unassembled WGS sequence"/>
</dbReference>
<name>A0A6N7VF59_9FIRM</name>
<gene>
    <name evidence="1" type="ORF">FYJ55_02305</name>
</gene>
<evidence type="ECO:0000313" key="2">
    <source>
        <dbReference type="Proteomes" id="UP000434241"/>
    </source>
</evidence>
<organism evidence="1 2">
    <name type="scientific">Holdemanella porci</name>
    <dbReference type="NCBI Taxonomy" id="2652276"/>
    <lineage>
        <taxon>Bacteria</taxon>
        <taxon>Bacillati</taxon>
        <taxon>Bacillota</taxon>
        <taxon>Erysipelotrichia</taxon>
        <taxon>Erysipelotrichales</taxon>
        <taxon>Erysipelotrichaceae</taxon>
        <taxon>Holdemanella</taxon>
    </lineage>
</organism>